<dbReference type="Proteomes" id="UP000217199">
    <property type="component" value="Unassembled WGS sequence"/>
</dbReference>
<dbReference type="EMBL" id="NBII01000001">
    <property type="protein sequence ID" value="PAV23088.1"/>
    <property type="molecule type" value="Genomic_DNA"/>
</dbReference>
<dbReference type="InterPro" id="IPR010829">
    <property type="entry name" value="Cerato-platanin"/>
</dbReference>
<dbReference type="InterPro" id="IPR036908">
    <property type="entry name" value="RlpA-like_sf"/>
</dbReference>
<keyword evidence="4" id="KW-0732">Signal</keyword>
<dbReference type="InParanoid" id="A0A286UU34"/>
<name>A0A286UU34_9AGAM</name>
<gene>
    <name evidence="5" type="ORF">PNOK_0015500</name>
</gene>
<feature type="chain" id="PRO_5013904340" evidence="4">
    <location>
        <begin position="18"/>
        <end position="142"/>
    </location>
</feature>
<dbReference type="AlphaFoldDB" id="A0A286UU34"/>
<comment type="subcellular location">
    <subcellularLocation>
        <location evidence="1">Secreted</location>
    </subcellularLocation>
</comment>
<sequence length="142" mass="14650">MKLTILTLTALLPSALSLQITFDPVYDNANQSLTTVECSTGSNGLITKGFTNFSSLPTFPFIGGAQAVEAFNSVNCGSCWNLTFNDTGANVVRSVKILAVDHAGSGFNIALTAMNNLTGGNAEQLGLVQGSAAQLNASECGL</sequence>
<proteinExistence type="inferred from homology"/>
<dbReference type="SUPFAM" id="SSF50685">
    <property type="entry name" value="Barwin-like endoglucanases"/>
    <property type="match status" value="1"/>
</dbReference>
<evidence type="ECO:0000256" key="3">
    <source>
        <dbReference type="ARBA" id="ARBA00022525"/>
    </source>
</evidence>
<dbReference type="OrthoDB" id="4898945at2759"/>
<dbReference type="GO" id="GO:0005576">
    <property type="term" value="C:extracellular region"/>
    <property type="evidence" value="ECO:0007669"/>
    <property type="project" value="UniProtKB-SubCell"/>
</dbReference>
<evidence type="ECO:0000313" key="6">
    <source>
        <dbReference type="Proteomes" id="UP000217199"/>
    </source>
</evidence>
<feature type="signal peptide" evidence="4">
    <location>
        <begin position="1"/>
        <end position="17"/>
    </location>
</feature>
<dbReference type="CDD" id="cd22778">
    <property type="entry name" value="DPBB_CEPL-like"/>
    <property type="match status" value="1"/>
</dbReference>
<reference evidence="5 6" key="1">
    <citation type="journal article" date="2017" name="Mol. Ecol.">
        <title>Comparative and population genomic landscape of Phellinus noxius: A hypervariable fungus causing root rot in trees.</title>
        <authorList>
            <person name="Chung C.L."/>
            <person name="Lee T.J."/>
            <person name="Akiba M."/>
            <person name="Lee H.H."/>
            <person name="Kuo T.H."/>
            <person name="Liu D."/>
            <person name="Ke H.M."/>
            <person name="Yokoi T."/>
            <person name="Roa M.B."/>
            <person name="Lu M.J."/>
            <person name="Chang Y.Y."/>
            <person name="Ann P.J."/>
            <person name="Tsai J.N."/>
            <person name="Chen C.Y."/>
            <person name="Tzean S.S."/>
            <person name="Ota Y."/>
            <person name="Hattori T."/>
            <person name="Sahashi N."/>
            <person name="Liou R.F."/>
            <person name="Kikuchi T."/>
            <person name="Tsai I.J."/>
        </authorList>
    </citation>
    <scope>NUCLEOTIDE SEQUENCE [LARGE SCALE GENOMIC DNA]</scope>
    <source>
        <strain evidence="5 6">FFPRI411160</strain>
    </source>
</reference>
<evidence type="ECO:0000256" key="2">
    <source>
        <dbReference type="ARBA" id="ARBA00010421"/>
    </source>
</evidence>
<evidence type="ECO:0000256" key="4">
    <source>
        <dbReference type="SAM" id="SignalP"/>
    </source>
</evidence>
<evidence type="ECO:0000313" key="5">
    <source>
        <dbReference type="EMBL" id="PAV23088.1"/>
    </source>
</evidence>
<keyword evidence="6" id="KW-1185">Reference proteome</keyword>
<accession>A0A286UU34</accession>
<comment type="caution">
    <text evidence="5">The sequence shown here is derived from an EMBL/GenBank/DDBJ whole genome shotgun (WGS) entry which is preliminary data.</text>
</comment>
<dbReference type="Gene3D" id="2.40.40.10">
    <property type="entry name" value="RlpA-like domain"/>
    <property type="match status" value="1"/>
</dbReference>
<comment type="similarity">
    <text evidence="2">Belongs to the cerato-platanin family.</text>
</comment>
<organism evidence="5 6">
    <name type="scientific">Pyrrhoderma noxium</name>
    <dbReference type="NCBI Taxonomy" id="2282107"/>
    <lineage>
        <taxon>Eukaryota</taxon>
        <taxon>Fungi</taxon>
        <taxon>Dikarya</taxon>
        <taxon>Basidiomycota</taxon>
        <taxon>Agaricomycotina</taxon>
        <taxon>Agaricomycetes</taxon>
        <taxon>Hymenochaetales</taxon>
        <taxon>Hymenochaetaceae</taxon>
        <taxon>Pyrrhoderma</taxon>
    </lineage>
</organism>
<keyword evidence="3" id="KW-0964">Secreted</keyword>
<evidence type="ECO:0000256" key="1">
    <source>
        <dbReference type="ARBA" id="ARBA00004613"/>
    </source>
</evidence>
<dbReference type="Pfam" id="PF07249">
    <property type="entry name" value="Cerato-platanin"/>
    <property type="match status" value="1"/>
</dbReference>
<protein>
    <submittedName>
        <fullName evidence="5">Cerato-platanin</fullName>
    </submittedName>
</protein>